<protein>
    <recommendedName>
        <fullName evidence="2">Activator of Hsp90 ATPase homologue 1/2-like C-terminal domain-containing protein</fullName>
    </recommendedName>
</protein>
<organism evidence="3 4">
    <name type="scientific">Methylobacterium haplocladii</name>
    <dbReference type="NCBI Taxonomy" id="1176176"/>
    <lineage>
        <taxon>Bacteria</taxon>
        <taxon>Pseudomonadati</taxon>
        <taxon>Pseudomonadota</taxon>
        <taxon>Alphaproteobacteria</taxon>
        <taxon>Hyphomicrobiales</taxon>
        <taxon>Methylobacteriaceae</taxon>
        <taxon>Methylobacterium</taxon>
    </lineage>
</organism>
<feature type="domain" description="Activator of Hsp90 ATPase homologue 1/2-like C-terminal" evidence="2">
    <location>
        <begin position="18"/>
        <end position="149"/>
    </location>
</feature>
<dbReference type="CDD" id="cd07814">
    <property type="entry name" value="SRPBCC_CalC_Aha1-like"/>
    <property type="match status" value="1"/>
</dbReference>
<evidence type="ECO:0000256" key="1">
    <source>
        <dbReference type="ARBA" id="ARBA00006817"/>
    </source>
</evidence>
<dbReference type="RefSeq" id="WP_147079651.1">
    <property type="nucleotide sequence ID" value="NZ_BJZT01000030.1"/>
</dbReference>
<evidence type="ECO:0000313" key="4">
    <source>
        <dbReference type="Proteomes" id="UP000321258"/>
    </source>
</evidence>
<dbReference type="EMBL" id="BJZT01000030">
    <property type="protein sequence ID" value="GEP00401.1"/>
    <property type="molecule type" value="Genomic_DNA"/>
</dbReference>
<dbReference type="Proteomes" id="UP000321258">
    <property type="component" value="Unassembled WGS sequence"/>
</dbReference>
<evidence type="ECO:0000313" key="3">
    <source>
        <dbReference type="EMBL" id="GEP00401.1"/>
    </source>
</evidence>
<sequence>MQTTEADPAVVLTRIVAASCAAVFKAWTDPVLLQRWLAPGANVVDHAETDLRVGGVFLLETRSPDGSRHRITGRYQVIEPDRRLVQTWIYEGPLDLLTGEETLLEIELSKLGDRSTELRLTHRRLCRTDIREGYRGDWPSCFDKLDRVLN</sequence>
<dbReference type="InterPro" id="IPR023393">
    <property type="entry name" value="START-like_dom_sf"/>
</dbReference>
<comment type="similarity">
    <text evidence="1">Belongs to the AHA1 family.</text>
</comment>
<gene>
    <name evidence="3" type="ORF">MHA02_27880</name>
</gene>
<proteinExistence type="inferred from homology"/>
<accession>A0A512IRT6</accession>
<comment type="caution">
    <text evidence="3">The sequence shown here is derived from an EMBL/GenBank/DDBJ whole genome shotgun (WGS) entry which is preliminary data.</text>
</comment>
<dbReference type="Pfam" id="PF08327">
    <property type="entry name" value="AHSA1"/>
    <property type="match status" value="1"/>
</dbReference>
<name>A0A512IRT6_9HYPH</name>
<dbReference type="AlphaFoldDB" id="A0A512IRT6"/>
<keyword evidence="4" id="KW-1185">Reference proteome</keyword>
<evidence type="ECO:0000259" key="2">
    <source>
        <dbReference type="Pfam" id="PF08327"/>
    </source>
</evidence>
<reference evidence="3 4" key="1">
    <citation type="submission" date="2019-07" db="EMBL/GenBank/DDBJ databases">
        <title>Whole genome shotgun sequence of Methylobacterium haplocladii NBRC 107714.</title>
        <authorList>
            <person name="Hosoyama A."/>
            <person name="Uohara A."/>
            <person name="Ohji S."/>
            <person name="Ichikawa N."/>
        </authorList>
    </citation>
    <scope>NUCLEOTIDE SEQUENCE [LARGE SCALE GENOMIC DNA]</scope>
    <source>
        <strain evidence="3 4">NBRC 107714</strain>
    </source>
</reference>
<dbReference type="Gene3D" id="3.30.530.20">
    <property type="match status" value="1"/>
</dbReference>
<dbReference type="OrthoDB" id="9805228at2"/>
<dbReference type="SUPFAM" id="SSF55961">
    <property type="entry name" value="Bet v1-like"/>
    <property type="match status" value="1"/>
</dbReference>
<dbReference type="InterPro" id="IPR013538">
    <property type="entry name" value="ASHA1/2-like_C"/>
</dbReference>